<evidence type="ECO:0000313" key="2">
    <source>
        <dbReference type="Proteomes" id="UP000075243"/>
    </source>
</evidence>
<name>A0A151RVI0_CAJCA</name>
<gene>
    <name evidence="1" type="ORF">KK1_031841</name>
</gene>
<dbReference type="Proteomes" id="UP000075243">
    <property type="component" value="Unassembled WGS sequence"/>
</dbReference>
<keyword evidence="2" id="KW-1185">Reference proteome</keyword>
<evidence type="ECO:0008006" key="3">
    <source>
        <dbReference type="Google" id="ProtNLM"/>
    </source>
</evidence>
<accession>A0A151RVI0</accession>
<evidence type="ECO:0000313" key="1">
    <source>
        <dbReference type="EMBL" id="KYP46550.1"/>
    </source>
</evidence>
<protein>
    <recommendedName>
        <fullName evidence="3">Retrovirus-related Pol polyprotein from transposon TNT 1-94</fullName>
    </recommendedName>
</protein>
<proteinExistence type="predicted"/>
<organism evidence="1 2">
    <name type="scientific">Cajanus cajan</name>
    <name type="common">Pigeon pea</name>
    <name type="synonym">Cajanus indicus</name>
    <dbReference type="NCBI Taxonomy" id="3821"/>
    <lineage>
        <taxon>Eukaryota</taxon>
        <taxon>Viridiplantae</taxon>
        <taxon>Streptophyta</taxon>
        <taxon>Embryophyta</taxon>
        <taxon>Tracheophyta</taxon>
        <taxon>Spermatophyta</taxon>
        <taxon>Magnoliopsida</taxon>
        <taxon>eudicotyledons</taxon>
        <taxon>Gunneridae</taxon>
        <taxon>Pentapetalae</taxon>
        <taxon>rosids</taxon>
        <taxon>fabids</taxon>
        <taxon>Fabales</taxon>
        <taxon>Fabaceae</taxon>
        <taxon>Papilionoideae</taxon>
        <taxon>50 kb inversion clade</taxon>
        <taxon>NPAAA clade</taxon>
        <taxon>indigoferoid/millettioid clade</taxon>
        <taxon>Phaseoleae</taxon>
        <taxon>Cajanus</taxon>
    </lineage>
</organism>
<dbReference type="EMBL" id="KQ483554">
    <property type="protein sequence ID" value="KYP46550.1"/>
    <property type="molecule type" value="Genomic_DNA"/>
</dbReference>
<reference evidence="1" key="1">
    <citation type="journal article" date="2012" name="Nat. Biotechnol.">
        <title>Draft genome sequence of pigeonpea (Cajanus cajan), an orphan legume crop of resource-poor farmers.</title>
        <authorList>
            <person name="Varshney R.K."/>
            <person name="Chen W."/>
            <person name="Li Y."/>
            <person name="Bharti A.K."/>
            <person name="Saxena R.K."/>
            <person name="Schlueter J.A."/>
            <person name="Donoghue M.T."/>
            <person name="Azam S."/>
            <person name="Fan G."/>
            <person name="Whaley A.M."/>
            <person name="Farmer A.D."/>
            <person name="Sheridan J."/>
            <person name="Iwata A."/>
            <person name="Tuteja R."/>
            <person name="Penmetsa R.V."/>
            <person name="Wu W."/>
            <person name="Upadhyaya H.D."/>
            <person name="Yang S.P."/>
            <person name="Shah T."/>
            <person name="Saxena K.B."/>
            <person name="Michael T."/>
            <person name="McCombie W.R."/>
            <person name="Yang B."/>
            <person name="Zhang G."/>
            <person name="Yang H."/>
            <person name="Wang J."/>
            <person name="Spillane C."/>
            <person name="Cook D.R."/>
            <person name="May G.D."/>
            <person name="Xu X."/>
            <person name="Jackson S.A."/>
        </authorList>
    </citation>
    <scope>NUCLEOTIDE SEQUENCE [LARGE SCALE GENOMIC DNA]</scope>
</reference>
<dbReference type="Gramene" id="C.cajan_33149.t">
    <property type="protein sequence ID" value="C.cajan_33149.t.cds1"/>
    <property type="gene ID" value="C.cajan_33149"/>
</dbReference>
<dbReference type="AlphaFoldDB" id="A0A151RVI0"/>
<dbReference type="OMA" id="RYLEQCN"/>
<sequence length="128" mass="14633">MHEKLIDIIDKSVVTALASSNDVKASKTYERYLEQCNITKCIILASMSFQLQRQHQDMKPPTIIEHLKKMYGGQSGTTRYQLSMFLFKSSMTVNDQVGPYVLKMNDLIEQLKKLGFTIGKELSQDLIL</sequence>